<dbReference type="Gene3D" id="3.40.1390.10">
    <property type="entry name" value="MurE/MurF, N-terminal domain"/>
    <property type="match status" value="1"/>
</dbReference>
<keyword evidence="16" id="KW-1185">Reference proteome</keyword>
<keyword evidence="1 10" id="KW-0963">Cytoplasm</keyword>
<dbReference type="Pfam" id="PF01225">
    <property type="entry name" value="Mur_ligase"/>
    <property type="match status" value="1"/>
</dbReference>
<reference evidence="16" key="1">
    <citation type="journal article" date="2019" name="Int. J. Syst. Evol. Microbiol.">
        <title>The Global Catalogue of Microorganisms (GCM) 10K type strain sequencing project: providing services to taxonomists for standard genome sequencing and annotation.</title>
        <authorList>
            <consortium name="The Broad Institute Genomics Platform"/>
            <consortium name="The Broad Institute Genome Sequencing Center for Infectious Disease"/>
            <person name="Wu L."/>
            <person name="Ma J."/>
        </authorList>
    </citation>
    <scope>NUCLEOTIDE SEQUENCE [LARGE SCALE GENOMIC DNA]</scope>
    <source>
        <strain evidence="16">NBRC 108565</strain>
    </source>
</reference>
<evidence type="ECO:0000256" key="8">
    <source>
        <dbReference type="ARBA" id="ARBA00023306"/>
    </source>
</evidence>
<evidence type="ECO:0000256" key="1">
    <source>
        <dbReference type="ARBA" id="ARBA00022490"/>
    </source>
</evidence>
<dbReference type="PANTHER" id="PTHR43024:SF1">
    <property type="entry name" value="UDP-N-ACETYLMURAMOYL-TRIPEPTIDE--D-ALANYL-D-ALANINE LIGASE"/>
    <property type="match status" value="1"/>
</dbReference>
<dbReference type="InterPro" id="IPR036565">
    <property type="entry name" value="Mur-like_cat_sf"/>
</dbReference>
<evidence type="ECO:0000256" key="7">
    <source>
        <dbReference type="ARBA" id="ARBA00022984"/>
    </source>
</evidence>
<dbReference type="Gene3D" id="3.90.190.20">
    <property type="entry name" value="Mur ligase, C-terminal domain"/>
    <property type="match status" value="1"/>
</dbReference>
<accession>A0ABN6XG20</accession>
<dbReference type="SUPFAM" id="SSF53244">
    <property type="entry name" value="MurD-like peptide ligases, peptide-binding domain"/>
    <property type="match status" value="1"/>
</dbReference>
<sequence>MTGSVVVDSRLVADGSLFVAVPGDRVDGHDFAAGAVEAGAALVLAQRELDVPCVVVDDVQTALGALARVVLERLRHGSDLRVVAVTGSVGKTTTKDLLGAVLAPEGPTVVPAGSFNNEVGLPLTVLRADASTRFLVLEMGADRIGNLTYLTSVAPPDVAVVLVVGSAHVEGFGGIEGVATAKGELVSGLAPGGVAVLNADDHRVAAMHTLARGPVRTFGTIPTAAVRAETVALGVDGRPTFVLRSSVDGAEGASSVTLGLVGEHNVTNALAAATAALVTGVAFDDVVARIGAPAASPHRLAVTERPDGVTVIDDSYNANPDSMRAALKVLAVTAGRTRRSVAVLGEMRELGDASREAHEAIGRLVVRLNIKLLVVVGEGASALLDGATQEGSWGDEVVLVPDVDAAATLLAGELTDGDVVLVKASNGSGLWRLGDTLVAGGGAA</sequence>
<dbReference type="InterPro" id="IPR036615">
    <property type="entry name" value="Mur_ligase_C_dom_sf"/>
</dbReference>
<evidence type="ECO:0000259" key="12">
    <source>
        <dbReference type="Pfam" id="PF01225"/>
    </source>
</evidence>
<proteinExistence type="inferred from homology"/>
<keyword evidence="4 10" id="KW-0547">Nucleotide-binding</keyword>
<keyword evidence="2 10" id="KW-0436">Ligase</keyword>
<feature type="domain" description="Mur ligase N-terminal catalytic" evidence="12">
    <location>
        <begin position="5"/>
        <end position="55"/>
    </location>
</feature>
<comment type="catalytic activity">
    <reaction evidence="10 11">
        <text>D-alanyl-D-alanine + UDP-N-acetyl-alpha-D-muramoyl-L-alanyl-gamma-D-glutamyl-meso-2,6-diaminopimelate + ATP = UDP-N-acetyl-alpha-D-muramoyl-L-alanyl-gamma-D-glutamyl-meso-2,6-diaminopimeloyl-D-alanyl-D-alanine + ADP + phosphate + H(+)</text>
        <dbReference type="Rhea" id="RHEA:28374"/>
        <dbReference type="ChEBI" id="CHEBI:15378"/>
        <dbReference type="ChEBI" id="CHEBI:30616"/>
        <dbReference type="ChEBI" id="CHEBI:43474"/>
        <dbReference type="ChEBI" id="CHEBI:57822"/>
        <dbReference type="ChEBI" id="CHEBI:61386"/>
        <dbReference type="ChEBI" id="CHEBI:83905"/>
        <dbReference type="ChEBI" id="CHEBI:456216"/>
        <dbReference type="EC" id="6.3.2.10"/>
    </reaction>
</comment>
<keyword evidence="5 10" id="KW-0067">ATP-binding</keyword>
<evidence type="ECO:0000256" key="5">
    <source>
        <dbReference type="ARBA" id="ARBA00022840"/>
    </source>
</evidence>
<dbReference type="GO" id="GO:0016874">
    <property type="term" value="F:ligase activity"/>
    <property type="evidence" value="ECO:0007669"/>
    <property type="project" value="UniProtKB-KW"/>
</dbReference>
<dbReference type="InterPro" id="IPR051046">
    <property type="entry name" value="MurCDEF_CellWall_CoF430Synth"/>
</dbReference>
<evidence type="ECO:0000313" key="15">
    <source>
        <dbReference type="EMBL" id="BDZ43843.1"/>
    </source>
</evidence>
<evidence type="ECO:0000259" key="13">
    <source>
        <dbReference type="Pfam" id="PF02875"/>
    </source>
</evidence>
<dbReference type="EMBL" id="AP027729">
    <property type="protein sequence ID" value="BDZ43843.1"/>
    <property type="molecule type" value="Genomic_DNA"/>
</dbReference>
<keyword evidence="9 10" id="KW-0961">Cell wall biogenesis/degradation</keyword>
<evidence type="ECO:0000256" key="2">
    <source>
        <dbReference type="ARBA" id="ARBA00022598"/>
    </source>
</evidence>
<dbReference type="EC" id="6.3.2.10" evidence="10 11"/>
<dbReference type="InterPro" id="IPR005863">
    <property type="entry name" value="UDP-N-AcMur_synth"/>
</dbReference>
<evidence type="ECO:0000256" key="10">
    <source>
        <dbReference type="HAMAP-Rule" id="MF_02019"/>
    </source>
</evidence>
<dbReference type="SUPFAM" id="SSF53623">
    <property type="entry name" value="MurD-like peptide ligases, catalytic domain"/>
    <property type="match status" value="1"/>
</dbReference>
<dbReference type="Proteomes" id="UP001321475">
    <property type="component" value="Chromosome"/>
</dbReference>
<feature type="binding site" evidence="10">
    <location>
        <begin position="87"/>
        <end position="93"/>
    </location>
    <ligand>
        <name>ATP</name>
        <dbReference type="ChEBI" id="CHEBI:30616"/>
    </ligand>
</feature>
<dbReference type="InterPro" id="IPR004101">
    <property type="entry name" value="Mur_ligase_C"/>
</dbReference>
<feature type="domain" description="Mur ligase C-terminal" evidence="13">
    <location>
        <begin position="298"/>
        <end position="425"/>
    </location>
</feature>
<keyword evidence="7 10" id="KW-0573">Peptidoglycan synthesis</keyword>
<dbReference type="NCBIfam" id="TIGR01143">
    <property type="entry name" value="murF"/>
    <property type="match status" value="1"/>
</dbReference>
<dbReference type="Pfam" id="PF08245">
    <property type="entry name" value="Mur_ligase_M"/>
    <property type="match status" value="1"/>
</dbReference>
<evidence type="ECO:0000259" key="14">
    <source>
        <dbReference type="Pfam" id="PF08245"/>
    </source>
</evidence>
<comment type="subcellular location">
    <subcellularLocation>
        <location evidence="10 11">Cytoplasm</location>
    </subcellularLocation>
</comment>
<dbReference type="HAMAP" id="MF_02019">
    <property type="entry name" value="MurF"/>
    <property type="match status" value="1"/>
</dbReference>
<evidence type="ECO:0000256" key="9">
    <source>
        <dbReference type="ARBA" id="ARBA00023316"/>
    </source>
</evidence>
<dbReference type="InterPro" id="IPR000713">
    <property type="entry name" value="Mur_ligase_N"/>
</dbReference>
<comment type="similarity">
    <text evidence="10">Belongs to the MurCDEF family. MurF subfamily.</text>
</comment>
<dbReference type="PANTHER" id="PTHR43024">
    <property type="entry name" value="UDP-N-ACETYLMURAMOYL-TRIPEPTIDE--D-ALANYL-D-ALANINE LIGASE"/>
    <property type="match status" value="1"/>
</dbReference>
<keyword evidence="6 10" id="KW-0133">Cell shape</keyword>
<evidence type="ECO:0000313" key="16">
    <source>
        <dbReference type="Proteomes" id="UP001321475"/>
    </source>
</evidence>
<evidence type="ECO:0000256" key="4">
    <source>
        <dbReference type="ARBA" id="ARBA00022741"/>
    </source>
</evidence>
<keyword evidence="3 10" id="KW-0132">Cell division</keyword>
<comment type="function">
    <text evidence="10 11">Involved in cell wall formation. Catalyzes the final step in the synthesis of UDP-N-acetylmuramoyl-pentapeptide, the precursor of murein.</text>
</comment>
<feature type="domain" description="Mur ligase central" evidence="14">
    <location>
        <begin position="85"/>
        <end position="276"/>
    </location>
</feature>
<organism evidence="15 16">
    <name type="scientific">Paraoerskovia sediminicola</name>
    <dbReference type="NCBI Taxonomy" id="1138587"/>
    <lineage>
        <taxon>Bacteria</taxon>
        <taxon>Bacillati</taxon>
        <taxon>Actinomycetota</taxon>
        <taxon>Actinomycetes</taxon>
        <taxon>Micrococcales</taxon>
        <taxon>Cellulomonadaceae</taxon>
        <taxon>Paraoerskovia</taxon>
    </lineage>
</organism>
<evidence type="ECO:0000256" key="6">
    <source>
        <dbReference type="ARBA" id="ARBA00022960"/>
    </source>
</evidence>
<comment type="pathway">
    <text evidence="10 11">Cell wall biogenesis; peptidoglycan biosynthesis.</text>
</comment>
<evidence type="ECO:0000256" key="3">
    <source>
        <dbReference type="ARBA" id="ARBA00022618"/>
    </source>
</evidence>
<gene>
    <name evidence="10 15" type="primary">murF</name>
    <name evidence="15" type="ORF">GCM10025865_31420</name>
</gene>
<evidence type="ECO:0000256" key="11">
    <source>
        <dbReference type="RuleBase" id="RU004136"/>
    </source>
</evidence>
<dbReference type="InterPro" id="IPR013221">
    <property type="entry name" value="Mur_ligase_cen"/>
</dbReference>
<dbReference type="InterPro" id="IPR035911">
    <property type="entry name" value="MurE/MurF_N"/>
</dbReference>
<name>A0ABN6XG20_9CELL</name>
<keyword evidence="8 10" id="KW-0131">Cell cycle</keyword>
<dbReference type="Pfam" id="PF02875">
    <property type="entry name" value="Mur_ligase_C"/>
    <property type="match status" value="1"/>
</dbReference>
<protein>
    <recommendedName>
        <fullName evidence="10 11">UDP-N-acetylmuramoyl-tripeptide--D-alanyl-D-alanine ligase</fullName>
        <ecNumber evidence="10 11">6.3.2.10</ecNumber>
    </recommendedName>
    <alternativeName>
        <fullName evidence="10">D-alanyl-D-alanine-adding enzyme</fullName>
    </alternativeName>
</protein>
<dbReference type="SUPFAM" id="SSF63418">
    <property type="entry name" value="MurE/MurF N-terminal domain"/>
    <property type="match status" value="1"/>
</dbReference>
<dbReference type="Gene3D" id="3.40.1190.10">
    <property type="entry name" value="Mur-like, catalytic domain"/>
    <property type="match status" value="1"/>
</dbReference>